<feature type="compositionally biased region" description="Polar residues" evidence="1">
    <location>
        <begin position="142"/>
        <end position="154"/>
    </location>
</feature>
<keyword evidence="2" id="KW-0812">Transmembrane</keyword>
<feature type="region of interest" description="Disordered" evidence="1">
    <location>
        <begin position="1"/>
        <end position="45"/>
    </location>
</feature>
<name>A0A445MJH1_ENSVE</name>
<gene>
    <name evidence="3" type="ORF">BHM03_00034419</name>
</gene>
<evidence type="ECO:0000256" key="2">
    <source>
        <dbReference type="SAM" id="Phobius"/>
    </source>
</evidence>
<feature type="transmembrane region" description="Helical" evidence="2">
    <location>
        <begin position="312"/>
        <end position="333"/>
    </location>
</feature>
<dbReference type="AlphaFoldDB" id="A0A445MJH1"/>
<feature type="region of interest" description="Disordered" evidence="1">
    <location>
        <begin position="75"/>
        <end position="101"/>
    </location>
</feature>
<protein>
    <submittedName>
        <fullName evidence="3">Uncharacterized protein</fullName>
    </submittedName>
</protein>
<accession>A0A445MJH1</accession>
<proteinExistence type="predicted"/>
<organism evidence="3">
    <name type="scientific">Ensete ventricosum</name>
    <name type="common">Abyssinian banana</name>
    <name type="synonym">Musa ensete</name>
    <dbReference type="NCBI Taxonomy" id="4639"/>
    <lineage>
        <taxon>Eukaryota</taxon>
        <taxon>Viridiplantae</taxon>
        <taxon>Streptophyta</taxon>
        <taxon>Embryophyta</taxon>
        <taxon>Tracheophyta</taxon>
        <taxon>Spermatophyta</taxon>
        <taxon>Magnoliopsida</taxon>
        <taxon>Liliopsida</taxon>
        <taxon>Zingiberales</taxon>
        <taxon>Musaceae</taxon>
        <taxon>Ensete</taxon>
    </lineage>
</organism>
<feature type="compositionally biased region" description="Basic and acidic residues" evidence="1">
    <location>
        <begin position="75"/>
        <end position="86"/>
    </location>
</feature>
<reference evidence="3" key="1">
    <citation type="journal article" date="2018" name="Data Brief">
        <title>Genome sequence data from 17 accessions of Ensete ventricosum, a staple food crop for millions in Ethiopia.</title>
        <authorList>
            <person name="Yemataw Z."/>
            <person name="Muzemil S."/>
            <person name="Ambachew D."/>
            <person name="Tripathi L."/>
            <person name="Tesfaye K."/>
            <person name="Chala A."/>
            <person name="Farbos A."/>
            <person name="O'Neill P."/>
            <person name="Moore K."/>
            <person name="Grant M."/>
            <person name="Studholme D.J."/>
        </authorList>
    </citation>
    <scope>NUCLEOTIDE SEQUENCE [LARGE SCALE GENOMIC DNA]</scope>
    <source>
        <tissue evidence="3">Leaf</tissue>
    </source>
</reference>
<evidence type="ECO:0000313" key="3">
    <source>
        <dbReference type="EMBL" id="RZR74261.1"/>
    </source>
</evidence>
<feature type="region of interest" description="Disordered" evidence="1">
    <location>
        <begin position="142"/>
        <end position="194"/>
    </location>
</feature>
<keyword evidence="2" id="KW-0472">Membrane</keyword>
<sequence>MSSSSSSSVRVVPSTSSEGTQSEGPEASVLGSSCSGIPSPADARSQRDLEVMMSCHNIASIISEEALESIRECHNIPEGYPRKPSEKSAPAAGPESTQPEVEVIYAETLAKRPIGSSVPDQAVRKDDEGYYVLQMVDWTPRDSSATMQAQSSSDPYGEPGVPTQGGDRETTDGRGSRAADRHSMKEQRADRRKADDKLLKLMRNESLKAELPGKSITDYKQSVRFPDLEVDNRPFTKQPEDRLPWVTAGLVTPMLVGNFMERWNVDTTALDLLRVGRPIIALYVEGRSTTMKMTISVLVRGSSPIVIGRVPAFFDIMVVFTMETIILTLVPFLGTDFDAIWRRQESFPPYLEENLGPRGVEGRCRRSCAAEV</sequence>
<dbReference type="EMBL" id="KV876175">
    <property type="protein sequence ID" value="RZR74261.1"/>
    <property type="molecule type" value="Genomic_DNA"/>
</dbReference>
<evidence type="ECO:0000256" key="1">
    <source>
        <dbReference type="SAM" id="MobiDB-lite"/>
    </source>
</evidence>
<dbReference type="Proteomes" id="UP000290560">
    <property type="component" value="Unassembled WGS sequence"/>
</dbReference>
<feature type="compositionally biased region" description="Basic and acidic residues" evidence="1">
    <location>
        <begin position="166"/>
        <end position="194"/>
    </location>
</feature>
<feature type="compositionally biased region" description="Low complexity" evidence="1">
    <location>
        <begin position="1"/>
        <end position="17"/>
    </location>
</feature>
<keyword evidence="2" id="KW-1133">Transmembrane helix</keyword>